<feature type="signal peptide" evidence="1">
    <location>
        <begin position="1"/>
        <end position="15"/>
    </location>
</feature>
<organism evidence="2 3">
    <name type="scientific">[Torrubiella] hemipterigena</name>
    <dbReference type="NCBI Taxonomy" id="1531966"/>
    <lineage>
        <taxon>Eukaryota</taxon>
        <taxon>Fungi</taxon>
        <taxon>Dikarya</taxon>
        <taxon>Ascomycota</taxon>
        <taxon>Pezizomycotina</taxon>
        <taxon>Sordariomycetes</taxon>
        <taxon>Hypocreomycetidae</taxon>
        <taxon>Hypocreales</taxon>
        <taxon>Clavicipitaceae</taxon>
        <taxon>Clavicipitaceae incertae sedis</taxon>
        <taxon>'Torrubiella' clade</taxon>
    </lineage>
</organism>
<sequence>MKFSFTLALAATAVATPLAVRDLATAKAVLNDVKTGLNNLQTAASAFKGDPTDLKKAASSLISTVEADTTKINNMTPLSTFDCLGLIQPAKDVGAQGKALAQQLRDRKADIEKAKQCATTHDFLATGATDSQALVDAVVKKVPSSLQDEVKKEAGDVVQTLKDLRDEFGPDKCHDA</sequence>
<accession>A0A0A1T4F2</accession>
<keyword evidence="3" id="KW-1185">Reference proteome</keyword>
<dbReference type="InterPro" id="IPR021054">
    <property type="entry name" value="Cell_wall_mannoprotein_1"/>
</dbReference>
<proteinExistence type="predicted"/>
<feature type="chain" id="PRO_5012881450" description="Cell wall protein" evidence="1">
    <location>
        <begin position="16"/>
        <end position="176"/>
    </location>
</feature>
<dbReference type="AlphaFoldDB" id="A0A0A1T4F2"/>
<dbReference type="STRING" id="1531966.A0A0A1T4F2"/>
<protein>
    <recommendedName>
        <fullName evidence="4">Cell wall protein</fullName>
    </recommendedName>
</protein>
<dbReference type="OrthoDB" id="2422134at2759"/>
<evidence type="ECO:0000313" key="2">
    <source>
        <dbReference type="EMBL" id="CEJ92076.1"/>
    </source>
</evidence>
<dbReference type="EMBL" id="CDHN01000004">
    <property type="protein sequence ID" value="CEJ92076.1"/>
    <property type="molecule type" value="Genomic_DNA"/>
</dbReference>
<gene>
    <name evidence="2" type="ORF">VHEMI07753</name>
</gene>
<reference evidence="2 3" key="1">
    <citation type="journal article" date="2015" name="Genome Announc.">
        <title>Draft Genome Sequence and Gene Annotation of the Entomopathogenic Fungus Verticillium hemipterigenum.</title>
        <authorList>
            <person name="Horn F."/>
            <person name="Habel A."/>
            <person name="Scharf D.H."/>
            <person name="Dworschak J."/>
            <person name="Brakhage A.A."/>
            <person name="Guthke R."/>
            <person name="Hertweck C."/>
            <person name="Linde J."/>
        </authorList>
    </citation>
    <scope>NUCLEOTIDE SEQUENCE [LARGE SCALE GENOMIC DNA]</scope>
</reference>
<dbReference type="Proteomes" id="UP000039046">
    <property type="component" value="Unassembled WGS sequence"/>
</dbReference>
<evidence type="ECO:0000313" key="3">
    <source>
        <dbReference type="Proteomes" id="UP000039046"/>
    </source>
</evidence>
<name>A0A0A1T4F2_9HYPO</name>
<dbReference type="HOGENOM" id="CLU_122485_0_0_1"/>
<dbReference type="GO" id="GO:0005576">
    <property type="term" value="C:extracellular region"/>
    <property type="evidence" value="ECO:0007669"/>
    <property type="project" value="TreeGrafter"/>
</dbReference>
<evidence type="ECO:0000256" key="1">
    <source>
        <dbReference type="SAM" id="SignalP"/>
    </source>
</evidence>
<evidence type="ECO:0008006" key="4">
    <source>
        <dbReference type="Google" id="ProtNLM"/>
    </source>
</evidence>
<dbReference type="PANTHER" id="PTHR38123:SF6">
    <property type="entry name" value="CELL WALL SERINE-THREONINE-RICH GALACTOMANNOPROTEIN MP1 (AFU_ORTHOLOGUE AFUA_4G03240)"/>
    <property type="match status" value="1"/>
</dbReference>
<keyword evidence="1" id="KW-0732">Signal</keyword>
<dbReference type="PANTHER" id="PTHR38123">
    <property type="entry name" value="CELL WALL SERINE-THREONINE-RICH GALACTOMANNOPROTEIN MP1 (AFU_ORTHOLOGUE AFUA_4G03240)"/>
    <property type="match status" value="1"/>
</dbReference>
<dbReference type="Gene3D" id="1.20.1280.140">
    <property type="match status" value="1"/>
</dbReference>
<dbReference type="Pfam" id="PF12296">
    <property type="entry name" value="HsbA"/>
    <property type="match status" value="1"/>
</dbReference>